<comment type="caution">
    <text evidence="1">The sequence shown here is derived from an EMBL/GenBank/DDBJ whole genome shotgun (WGS) entry which is preliminary data.</text>
</comment>
<evidence type="ECO:0000313" key="1">
    <source>
        <dbReference type="EMBL" id="KAK2083711.1"/>
    </source>
</evidence>
<dbReference type="Proteomes" id="UP001266305">
    <property type="component" value="Unassembled WGS sequence"/>
</dbReference>
<accession>A0ABQ9TG46</accession>
<proteinExistence type="predicted"/>
<evidence type="ECO:0000313" key="2">
    <source>
        <dbReference type="Proteomes" id="UP001266305"/>
    </source>
</evidence>
<gene>
    <name evidence="1" type="primary">LRCH2_1</name>
    <name evidence="1" type="ORF">P7K49_038947</name>
</gene>
<sequence>KCSEKSQKNEELGDRKRLEKERLLTEEEDDDLKEVTDLRKIAAQLLQQEQKN</sequence>
<protein>
    <submittedName>
        <fullName evidence="1">Leucine-rich repeat and calponin y domain-containing protein 2</fullName>
    </submittedName>
</protein>
<keyword evidence="2" id="KW-1185">Reference proteome</keyword>
<name>A0ABQ9TG46_SAGOE</name>
<feature type="non-terminal residue" evidence="1">
    <location>
        <position position="1"/>
    </location>
</feature>
<organism evidence="1 2">
    <name type="scientific">Saguinus oedipus</name>
    <name type="common">Cotton-top tamarin</name>
    <name type="synonym">Oedipomidas oedipus</name>
    <dbReference type="NCBI Taxonomy" id="9490"/>
    <lineage>
        <taxon>Eukaryota</taxon>
        <taxon>Metazoa</taxon>
        <taxon>Chordata</taxon>
        <taxon>Craniata</taxon>
        <taxon>Vertebrata</taxon>
        <taxon>Euteleostomi</taxon>
        <taxon>Mammalia</taxon>
        <taxon>Eutheria</taxon>
        <taxon>Euarchontoglires</taxon>
        <taxon>Primates</taxon>
        <taxon>Haplorrhini</taxon>
        <taxon>Platyrrhini</taxon>
        <taxon>Cebidae</taxon>
        <taxon>Callitrichinae</taxon>
        <taxon>Saguinus</taxon>
    </lineage>
</organism>
<reference evidence="1 2" key="1">
    <citation type="submission" date="2023-05" db="EMBL/GenBank/DDBJ databases">
        <title>B98-5 Cell Line De Novo Hybrid Assembly: An Optical Mapping Approach.</title>
        <authorList>
            <person name="Kananen K."/>
            <person name="Auerbach J.A."/>
            <person name="Kautto E."/>
            <person name="Blachly J.S."/>
        </authorList>
    </citation>
    <scope>NUCLEOTIDE SEQUENCE [LARGE SCALE GENOMIC DNA]</scope>
    <source>
        <strain evidence="1">B95-8</strain>
        <tissue evidence="1">Cell line</tissue>
    </source>
</reference>
<feature type="non-terminal residue" evidence="1">
    <location>
        <position position="52"/>
    </location>
</feature>
<dbReference type="EMBL" id="JASSZA010000023">
    <property type="protein sequence ID" value="KAK2083711.1"/>
    <property type="molecule type" value="Genomic_DNA"/>
</dbReference>